<keyword evidence="3" id="KW-0687">Ribonucleoprotein</keyword>
<organism evidence="6 7">
    <name type="scientific">Fistulifera solaris</name>
    <name type="common">Oleaginous diatom</name>
    <dbReference type="NCBI Taxonomy" id="1519565"/>
    <lineage>
        <taxon>Eukaryota</taxon>
        <taxon>Sar</taxon>
        <taxon>Stramenopiles</taxon>
        <taxon>Ochrophyta</taxon>
        <taxon>Bacillariophyta</taxon>
        <taxon>Bacillariophyceae</taxon>
        <taxon>Bacillariophycidae</taxon>
        <taxon>Naviculales</taxon>
        <taxon>Naviculaceae</taxon>
        <taxon>Fistulifera</taxon>
    </lineage>
</organism>
<dbReference type="CDD" id="cd01657">
    <property type="entry name" value="Ribosomal_L7_archeal_euk"/>
    <property type="match status" value="1"/>
</dbReference>
<dbReference type="OrthoDB" id="28644at2759"/>
<evidence type="ECO:0000256" key="4">
    <source>
        <dbReference type="SAM" id="MobiDB-lite"/>
    </source>
</evidence>
<dbReference type="PANTHER" id="PTHR11524">
    <property type="entry name" value="60S RIBOSOMAL PROTEIN L7"/>
    <property type="match status" value="1"/>
</dbReference>
<dbReference type="InterPro" id="IPR039699">
    <property type="entry name" value="Ribosomal_uL30"/>
</dbReference>
<proteinExistence type="inferred from homology"/>
<dbReference type="Gene3D" id="3.30.1390.20">
    <property type="entry name" value="Ribosomal protein L30, ferredoxin-like fold domain"/>
    <property type="match status" value="1"/>
</dbReference>
<feature type="region of interest" description="Disordered" evidence="4">
    <location>
        <begin position="29"/>
        <end position="48"/>
    </location>
</feature>
<reference evidence="6 7" key="1">
    <citation type="journal article" date="2015" name="Plant Cell">
        <title>Oil accumulation by the oleaginous diatom Fistulifera solaris as revealed by the genome and transcriptome.</title>
        <authorList>
            <person name="Tanaka T."/>
            <person name="Maeda Y."/>
            <person name="Veluchamy A."/>
            <person name="Tanaka M."/>
            <person name="Abida H."/>
            <person name="Marechal E."/>
            <person name="Bowler C."/>
            <person name="Muto M."/>
            <person name="Sunaga Y."/>
            <person name="Tanaka M."/>
            <person name="Yoshino T."/>
            <person name="Taniguchi T."/>
            <person name="Fukuda Y."/>
            <person name="Nemoto M."/>
            <person name="Matsumoto M."/>
            <person name="Wong P.S."/>
            <person name="Aburatani S."/>
            <person name="Fujibuchi W."/>
        </authorList>
    </citation>
    <scope>NUCLEOTIDE SEQUENCE [LARGE SCALE GENOMIC DNA]</scope>
    <source>
        <strain evidence="6 7">JPCC DA0580</strain>
    </source>
</reference>
<dbReference type="SUPFAM" id="SSF55129">
    <property type="entry name" value="Ribosomal protein L30p/L7e"/>
    <property type="match status" value="1"/>
</dbReference>
<dbReference type="EMBL" id="BDSP01000003">
    <property type="protein sequence ID" value="GAX09219.1"/>
    <property type="molecule type" value="Genomic_DNA"/>
</dbReference>
<dbReference type="InterPro" id="IPR035808">
    <property type="entry name" value="Ribosomal_uL30_euk_arc"/>
</dbReference>
<keyword evidence="2" id="KW-0689">Ribosomal protein</keyword>
<feature type="domain" description="Large ribosomal subunit protein uL30-like ferredoxin-like fold" evidence="5">
    <location>
        <begin position="114"/>
        <end position="164"/>
    </location>
</feature>
<dbReference type="InterPro" id="IPR016082">
    <property type="entry name" value="Ribosomal_uL30_ferredoxin-like"/>
</dbReference>
<dbReference type="InterPro" id="IPR036919">
    <property type="entry name" value="Ribo_uL30_ferredoxin-like_sf"/>
</dbReference>
<evidence type="ECO:0000256" key="2">
    <source>
        <dbReference type="ARBA" id="ARBA00022980"/>
    </source>
</evidence>
<evidence type="ECO:0000259" key="5">
    <source>
        <dbReference type="Pfam" id="PF00327"/>
    </source>
</evidence>
<evidence type="ECO:0000313" key="6">
    <source>
        <dbReference type="EMBL" id="GAX09219.1"/>
    </source>
</evidence>
<gene>
    <name evidence="6" type="ORF">FisN_17Lu318</name>
</gene>
<protein>
    <recommendedName>
        <fullName evidence="5">Large ribosomal subunit protein uL30-like ferredoxin-like fold domain-containing protein</fullName>
    </recommendedName>
</protein>
<dbReference type="InParanoid" id="A0A1Z5J5K4"/>
<dbReference type="GO" id="GO:0003723">
    <property type="term" value="F:RNA binding"/>
    <property type="evidence" value="ECO:0007669"/>
    <property type="project" value="TreeGrafter"/>
</dbReference>
<feature type="compositionally biased region" description="Basic and acidic residues" evidence="4">
    <location>
        <begin position="29"/>
        <end position="44"/>
    </location>
</feature>
<sequence>MVNVNSKKSGLMLIPESILKKRHDLDDLARKRAASEQPPKKAGDSKSFYVRKPETFLARGRARRNNSTRYRRVAKKGMQKRASNKKEVAEKVIEGNGDSLTVKYQSNSVGAPFVFVVRIRDDLGAPRVVKTVLDQMRLKKEHEGVFLRYDEATRKKLHLVENFVVYGKPSKDIIKDLIERQGHGCVDNERIPLSDNTVVEQHLGEHNIICVEDMVHEIYAVGGSFDVVNQFLWPFCLMDTKTEFERRTLKLHDGKDYGDRGDAINDYLKNVL</sequence>
<dbReference type="Pfam" id="PF00327">
    <property type="entry name" value="Ribosomal_L30"/>
    <property type="match status" value="1"/>
</dbReference>
<comment type="caution">
    <text evidence="6">The sequence shown here is derived from an EMBL/GenBank/DDBJ whole genome shotgun (WGS) entry which is preliminary data.</text>
</comment>
<dbReference type="GO" id="GO:0000463">
    <property type="term" value="P:maturation of LSU-rRNA from tricistronic rRNA transcript (SSU-rRNA, 5.8S rRNA, LSU-rRNA)"/>
    <property type="evidence" value="ECO:0007669"/>
    <property type="project" value="TreeGrafter"/>
</dbReference>
<name>A0A1Z5J5K4_FISSO</name>
<comment type="similarity">
    <text evidence="1">Belongs to the universal ribosomal protein uL30 family.</text>
</comment>
<dbReference type="GO" id="GO:0003735">
    <property type="term" value="F:structural constituent of ribosome"/>
    <property type="evidence" value="ECO:0007669"/>
    <property type="project" value="TreeGrafter"/>
</dbReference>
<dbReference type="AlphaFoldDB" id="A0A1Z5J5K4"/>
<dbReference type="Proteomes" id="UP000198406">
    <property type="component" value="Unassembled WGS sequence"/>
</dbReference>
<evidence type="ECO:0000256" key="3">
    <source>
        <dbReference type="ARBA" id="ARBA00023274"/>
    </source>
</evidence>
<dbReference type="PANTHER" id="PTHR11524:SF16">
    <property type="entry name" value="LARGE RIBOSOMAL SUBUNIT PROTEIN UL30"/>
    <property type="match status" value="1"/>
</dbReference>
<keyword evidence="7" id="KW-1185">Reference proteome</keyword>
<dbReference type="Gene3D" id="1.10.15.30">
    <property type="match status" value="1"/>
</dbReference>
<evidence type="ECO:0000313" key="7">
    <source>
        <dbReference type="Proteomes" id="UP000198406"/>
    </source>
</evidence>
<evidence type="ECO:0000256" key="1">
    <source>
        <dbReference type="ARBA" id="ARBA00007594"/>
    </source>
</evidence>
<dbReference type="GO" id="GO:0022625">
    <property type="term" value="C:cytosolic large ribosomal subunit"/>
    <property type="evidence" value="ECO:0007669"/>
    <property type="project" value="TreeGrafter"/>
</dbReference>
<accession>A0A1Z5J5K4</accession>